<dbReference type="Pfam" id="PF00027">
    <property type="entry name" value="cNMP_binding"/>
    <property type="match status" value="1"/>
</dbReference>
<dbReference type="Gene3D" id="3.50.50.60">
    <property type="entry name" value="FAD/NAD(P)-binding domain"/>
    <property type="match status" value="2"/>
</dbReference>
<evidence type="ECO:0000256" key="4">
    <source>
        <dbReference type="SAM" id="MobiDB-lite"/>
    </source>
</evidence>
<dbReference type="InterPro" id="IPR014710">
    <property type="entry name" value="RmlC-like_jellyroll"/>
</dbReference>
<dbReference type="SUPFAM" id="SSF51206">
    <property type="entry name" value="cAMP-binding domain-like"/>
    <property type="match status" value="1"/>
</dbReference>
<dbReference type="InterPro" id="IPR018490">
    <property type="entry name" value="cNMP-bd_dom_sf"/>
</dbReference>
<proteinExistence type="predicted"/>
<evidence type="ECO:0000256" key="1">
    <source>
        <dbReference type="ARBA" id="ARBA00022630"/>
    </source>
</evidence>
<keyword evidence="2" id="KW-0560">Oxidoreductase</keyword>
<dbReference type="InterPro" id="IPR023753">
    <property type="entry name" value="FAD/NAD-binding_dom"/>
</dbReference>
<organism evidence="6 7">
    <name type="scientific">Streptomyces amritsarensis</name>
    <dbReference type="NCBI Taxonomy" id="681158"/>
    <lineage>
        <taxon>Bacteria</taxon>
        <taxon>Bacillati</taxon>
        <taxon>Actinomycetota</taxon>
        <taxon>Actinomycetes</taxon>
        <taxon>Kitasatosporales</taxon>
        <taxon>Streptomycetaceae</taxon>
        <taxon>Streptomyces</taxon>
    </lineage>
</organism>
<name>A0ABX3G1A0_9ACTN</name>
<dbReference type="InterPro" id="IPR000595">
    <property type="entry name" value="cNMP-bd_dom"/>
</dbReference>
<reference evidence="6 7" key="1">
    <citation type="submission" date="2016-01" db="EMBL/GenBank/DDBJ databases">
        <title>Streptomyces amritsarensis strain MTCC 11845 genome sequencing and assembly.</title>
        <authorList>
            <person name="Sharma D."/>
            <person name="Nair G.R."/>
            <person name="Kaur G."/>
            <person name="Manhas R.K."/>
            <person name="Mayilraj S."/>
        </authorList>
    </citation>
    <scope>NUCLEOTIDE SEQUENCE [LARGE SCALE GENOMIC DNA]</scope>
    <source>
        <strain evidence="6 7">MTCC 11845</strain>
    </source>
</reference>
<dbReference type="SMART" id="SM00100">
    <property type="entry name" value="cNMP"/>
    <property type="match status" value="1"/>
</dbReference>
<dbReference type="InterPro" id="IPR036188">
    <property type="entry name" value="FAD/NAD-bd_sf"/>
</dbReference>
<keyword evidence="1" id="KW-0285">Flavoprotein</keyword>
<protein>
    <submittedName>
        <fullName evidence="6">Cyclic nucleotide-binding protein</fullName>
    </submittedName>
</protein>
<evidence type="ECO:0000313" key="7">
    <source>
        <dbReference type="Proteomes" id="UP000187151"/>
    </source>
</evidence>
<dbReference type="InterPro" id="IPR050097">
    <property type="entry name" value="Ferredoxin-NADP_redctase_2"/>
</dbReference>
<dbReference type="Gene3D" id="2.60.120.10">
    <property type="entry name" value="Jelly Rolls"/>
    <property type="match status" value="1"/>
</dbReference>
<comment type="caution">
    <text evidence="6">The sequence shown here is derived from an EMBL/GenBank/DDBJ whole genome shotgun (WGS) entry which is preliminary data.</text>
</comment>
<dbReference type="RefSeq" id="WP_076044574.1">
    <property type="nucleotide sequence ID" value="NZ_MQUR01000036.1"/>
</dbReference>
<dbReference type="PANTHER" id="PTHR48105">
    <property type="entry name" value="THIOREDOXIN REDUCTASE 1-RELATED-RELATED"/>
    <property type="match status" value="1"/>
</dbReference>
<evidence type="ECO:0000313" key="6">
    <source>
        <dbReference type="EMBL" id="OLZ65263.1"/>
    </source>
</evidence>
<dbReference type="Pfam" id="PF07992">
    <property type="entry name" value="Pyr_redox_2"/>
    <property type="match status" value="1"/>
</dbReference>
<dbReference type="EMBL" id="MQUR01000036">
    <property type="protein sequence ID" value="OLZ65263.1"/>
    <property type="molecule type" value="Genomic_DNA"/>
</dbReference>
<evidence type="ECO:0000256" key="2">
    <source>
        <dbReference type="ARBA" id="ARBA00023002"/>
    </source>
</evidence>
<feature type="domain" description="Cyclic nucleotide-binding" evidence="5">
    <location>
        <begin position="20"/>
        <end position="140"/>
    </location>
</feature>
<accession>A0ABX3G1A0</accession>
<dbReference type="SUPFAM" id="SSF51905">
    <property type="entry name" value="FAD/NAD(P)-binding domain"/>
    <property type="match status" value="1"/>
</dbReference>
<keyword evidence="7" id="KW-1185">Reference proteome</keyword>
<dbReference type="PROSITE" id="PS50042">
    <property type="entry name" value="CNMP_BINDING_3"/>
    <property type="match status" value="1"/>
</dbReference>
<feature type="region of interest" description="Disordered" evidence="4">
    <location>
        <begin position="563"/>
        <end position="585"/>
    </location>
</feature>
<evidence type="ECO:0000256" key="3">
    <source>
        <dbReference type="ARBA" id="ARBA00048132"/>
    </source>
</evidence>
<comment type="catalytic activity">
    <reaction evidence="3">
        <text>[thioredoxin]-dithiol + NADP(+) = [thioredoxin]-disulfide + NADPH + H(+)</text>
        <dbReference type="Rhea" id="RHEA:20345"/>
        <dbReference type="Rhea" id="RHEA-COMP:10698"/>
        <dbReference type="Rhea" id="RHEA-COMP:10700"/>
        <dbReference type="ChEBI" id="CHEBI:15378"/>
        <dbReference type="ChEBI" id="CHEBI:29950"/>
        <dbReference type="ChEBI" id="CHEBI:50058"/>
        <dbReference type="ChEBI" id="CHEBI:57783"/>
        <dbReference type="ChEBI" id="CHEBI:58349"/>
        <dbReference type="EC" id="1.8.1.9"/>
    </reaction>
</comment>
<evidence type="ECO:0000259" key="5">
    <source>
        <dbReference type="PROSITE" id="PS50042"/>
    </source>
</evidence>
<dbReference type="PRINTS" id="PR00469">
    <property type="entry name" value="PNDRDTASEII"/>
</dbReference>
<dbReference type="Proteomes" id="UP000187151">
    <property type="component" value="Unassembled WGS sequence"/>
</dbReference>
<gene>
    <name evidence="6" type="ORF">AVW11_17255</name>
</gene>
<dbReference type="CDD" id="cd00038">
    <property type="entry name" value="CAP_ED"/>
    <property type="match status" value="1"/>
</dbReference>
<dbReference type="PRINTS" id="PR00368">
    <property type="entry name" value="FADPNR"/>
</dbReference>
<sequence length="585" mass="62677">MSAAEHKHAAFRETPDRYGAFPRLTPEQLLDLTAHGERRRAAVGEVLFCEGQPFREFLAILSGTVEILHDHGGPDERTVAVHGPGRFLGELGLLEGQAAFDTAVVRRAGEILAVPVEQQRALVGRDPVLGDLILRAYLSRRYLLIGLGAGFRILGSCYSPDTVRLREFAARNRLPHRWVDLERDKDAEALLRRFAIPTEETPVVLWKGDRVLRNPSNAELARLIGLPAPVPSSDTGRCDVLVVGAGPAGLAASVYGASDGLTTVTVDAVATGGQAATSSRIENYLGFPSGISGGELIERAVLQAHKFGARLMVPAQVTGLTPQDDEYAVTFSDGSRARAGAVVLASGVWYRRLERPGLERLEGISVYYAATVHEASLCEADPVAVVGGGNSAGQAALFLANHASKVHLLVRGGDLNADMSRYLVDQVEQHPRIEVLLHTEVRDAGGEEKLESLTVEDNTSGERRELQASALFVFIGARPRTEWLKGVLALDEKGFVLTGADARAVADANRWASLGRDPMLLETTLPGVFAAGDVRSGSVKRVASATGEGAMAIRLVHEHRERRGNLVTAGPEGRRPVPGGSVSSR</sequence>